<proteinExistence type="predicted"/>
<sequence>MKVRKAMARKVKIKHRDLPQPSRLRRRRAPYITSSEPETEEAQALFLDSASNSGEDAASEESAMVNSGDSGIANDNEGFDWTDDEDHNAAFWAEVELKERKDDPDADTGLENGNSSSSESDDDKLEVEDEHQPTTELSATAASDASDLEAPDDALAIPSGTQKRKRVDSVVPQPRVYKRPSSPVLPSPWG</sequence>
<dbReference type="InParanoid" id="A0A0H2R8B9"/>
<reference evidence="2 3" key="1">
    <citation type="submission" date="2015-04" db="EMBL/GenBank/DDBJ databases">
        <title>Complete genome sequence of Schizopora paradoxa KUC8140, a cosmopolitan wood degrader in East Asia.</title>
        <authorList>
            <consortium name="DOE Joint Genome Institute"/>
            <person name="Min B."/>
            <person name="Park H."/>
            <person name="Jang Y."/>
            <person name="Kim J.-J."/>
            <person name="Kim K.H."/>
            <person name="Pangilinan J."/>
            <person name="Lipzen A."/>
            <person name="Riley R."/>
            <person name="Grigoriev I.V."/>
            <person name="Spatafora J.W."/>
            <person name="Choi I.-G."/>
        </authorList>
    </citation>
    <scope>NUCLEOTIDE SEQUENCE [LARGE SCALE GENOMIC DNA]</scope>
    <source>
        <strain evidence="2 3">KUC8140</strain>
    </source>
</reference>
<evidence type="ECO:0000313" key="3">
    <source>
        <dbReference type="Proteomes" id="UP000053477"/>
    </source>
</evidence>
<gene>
    <name evidence="2" type="ORF">SCHPADRAFT_944745</name>
</gene>
<feature type="compositionally biased region" description="Acidic residues" evidence="1">
    <location>
        <begin position="77"/>
        <end position="86"/>
    </location>
</feature>
<protein>
    <submittedName>
        <fullName evidence="2">Uncharacterized protein</fullName>
    </submittedName>
</protein>
<feature type="compositionally biased region" description="Acidic residues" evidence="1">
    <location>
        <begin position="119"/>
        <end position="129"/>
    </location>
</feature>
<keyword evidence="3" id="KW-1185">Reference proteome</keyword>
<evidence type="ECO:0000256" key="1">
    <source>
        <dbReference type="SAM" id="MobiDB-lite"/>
    </source>
</evidence>
<feature type="compositionally biased region" description="Low complexity" evidence="1">
    <location>
        <begin position="134"/>
        <end position="145"/>
    </location>
</feature>
<accession>A0A0H2R8B9</accession>
<dbReference type="EMBL" id="KQ086107">
    <property type="protein sequence ID" value="KLO08090.1"/>
    <property type="molecule type" value="Genomic_DNA"/>
</dbReference>
<dbReference type="AlphaFoldDB" id="A0A0H2R8B9"/>
<feature type="compositionally biased region" description="Basic residues" evidence="1">
    <location>
        <begin position="1"/>
        <end position="15"/>
    </location>
</feature>
<organism evidence="2 3">
    <name type="scientific">Schizopora paradoxa</name>
    <dbReference type="NCBI Taxonomy" id="27342"/>
    <lineage>
        <taxon>Eukaryota</taxon>
        <taxon>Fungi</taxon>
        <taxon>Dikarya</taxon>
        <taxon>Basidiomycota</taxon>
        <taxon>Agaricomycotina</taxon>
        <taxon>Agaricomycetes</taxon>
        <taxon>Hymenochaetales</taxon>
        <taxon>Schizoporaceae</taxon>
        <taxon>Schizopora</taxon>
    </lineage>
</organism>
<name>A0A0H2R8B9_9AGAM</name>
<feature type="region of interest" description="Disordered" evidence="1">
    <location>
        <begin position="1"/>
        <end position="190"/>
    </location>
</feature>
<evidence type="ECO:0000313" key="2">
    <source>
        <dbReference type="EMBL" id="KLO08090.1"/>
    </source>
</evidence>
<dbReference type="Proteomes" id="UP000053477">
    <property type="component" value="Unassembled WGS sequence"/>
</dbReference>